<keyword evidence="2" id="KW-0963">Cytoplasm</keyword>
<evidence type="ECO:0000256" key="1">
    <source>
        <dbReference type="ARBA" id="ARBA00004496"/>
    </source>
</evidence>
<organism evidence="9 10">
    <name type="scientific">Smittium megazygosporum</name>
    <dbReference type="NCBI Taxonomy" id="133381"/>
    <lineage>
        <taxon>Eukaryota</taxon>
        <taxon>Fungi</taxon>
        <taxon>Fungi incertae sedis</taxon>
        <taxon>Zoopagomycota</taxon>
        <taxon>Kickxellomycotina</taxon>
        <taxon>Harpellomycetes</taxon>
        <taxon>Harpellales</taxon>
        <taxon>Legeriomycetaceae</taxon>
        <taxon>Smittium</taxon>
    </lineage>
</organism>
<dbReference type="InterPro" id="IPR001752">
    <property type="entry name" value="Kinesin_motor_dom"/>
</dbReference>
<dbReference type="GO" id="GO:0007052">
    <property type="term" value="P:mitotic spindle organization"/>
    <property type="evidence" value="ECO:0007669"/>
    <property type="project" value="TreeGrafter"/>
</dbReference>
<evidence type="ECO:0000256" key="3">
    <source>
        <dbReference type="ARBA" id="ARBA00022741"/>
    </source>
</evidence>
<proteinExistence type="inferred from homology"/>
<dbReference type="Pfam" id="PF00225">
    <property type="entry name" value="Kinesin"/>
    <property type="match status" value="1"/>
</dbReference>
<name>A0A2T9ZHI5_9FUNG</name>
<feature type="region of interest" description="Disordered" evidence="7">
    <location>
        <begin position="557"/>
        <end position="581"/>
    </location>
</feature>
<comment type="caution">
    <text evidence="9">The sequence shown here is derived from an EMBL/GenBank/DDBJ whole genome shotgun (WGS) entry which is preliminary data.</text>
</comment>
<gene>
    <name evidence="9" type="ORF">BB560_001475</name>
</gene>
<evidence type="ECO:0000256" key="4">
    <source>
        <dbReference type="ARBA" id="ARBA00022840"/>
    </source>
</evidence>
<comment type="subcellular location">
    <subcellularLocation>
        <location evidence="1">Cytoplasm</location>
    </subcellularLocation>
</comment>
<dbReference type="PANTHER" id="PTHR47969:SF15">
    <property type="entry name" value="CHROMOSOME-ASSOCIATED KINESIN KIF4A-RELATED"/>
    <property type="match status" value="1"/>
</dbReference>
<feature type="compositionally biased region" description="Basic and acidic residues" evidence="7">
    <location>
        <begin position="560"/>
        <end position="577"/>
    </location>
</feature>
<keyword evidence="10" id="KW-1185">Reference proteome</keyword>
<dbReference type="InterPro" id="IPR027640">
    <property type="entry name" value="Kinesin-like_fam"/>
</dbReference>
<dbReference type="GO" id="GO:0005875">
    <property type="term" value="C:microtubule associated complex"/>
    <property type="evidence" value="ECO:0007669"/>
    <property type="project" value="TreeGrafter"/>
</dbReference>
<comment type="similarity">
    <text evidence="6">Belongs to the TRAFAC class myosin-kinesin ATPase superfamily. Kinesin family.</text>
</comment>
<dbReference type="PANTHER" id="PTHR47969">
    <property type="entry name" value="CHROMOSOME-ASSOCIATED KINESIN KIF4A-RELATED"/>
    <property type="match status" value="1"/>
</dbReference>
<dbReference type="SMART" id="SM00129">
    <property type="entry name" value="KISc"/>
    <property type="match status" value="1"/>
</dbReference>
<dbReference type="GO" id="GO:0051231">
    <property type="term" value="P:spindle elongation"/>
    <property type="evidence" value="ECO:0007669"/>
    <property type="project" value="TreeGrafter"/>
</dbReference>
<dbReference type="InterPro" id="IPR036961">
    <property type="entry name" value="Kinesin_motor_dom_sf"/>
</dbReference>
<evidence type="ECO:0000256" key="2">
    <source>
        <dbReference type="ARBA" id="ARBA00022490"/>
    </source>
</evidence>
<keyword evidence="5" id="KW-0175">Coiled coil</keyword>
<keyword evidence="6" id="KW-0505">Motor protein</keyword>
<feature type="domain" description="Kinesin motor" evidence="8">
    <location>
        <begin position="5"/>
        <end position="386"/>
    </location>
</feature>
<dbReference type="SUPFAM" id="SSF52540">
    <property type="entry name" value="P-loop containing nucleoside triphosphate hydrolases"/>
    <property type="match status" value="1"/>
</dbReference>
<dbReference type="GO" id="GO:0005737">
    <property type="term" value="C:cytoplasm"/>
    <property type="evidence" value="ECO:0007669"/>
    <property type="project" value="UniProtKB-SubCell"/>
</dbReference>
<feature type="binding site" evidence="6">
    <location>
        <begin position="84"/>
        <end position="91"/>
    </location>
    <ligand>
        <name>ATP</name>
        <dbReference type="ChEBI" id="CHEBI:30616"/>
    </ligand>
</feature>
<evidence type="ECO:0000313" key="10">
    <source>
        <dbReference type="Proteomes" id="UP000245609"/>
    </source>
</evidence>
<dbReference type="PRINTS" id="PR00380">
    <property type="entry name" value="KINESINHEAVY"/>
</dbReference>
<evidence type="ECO:0000256" key="6">
    <source>
        <dbReference type="PROSITE-ProRule" id="PRU00283"/>
    </source>
</evidence>
<dbReference type="GO" id="GO:0008017">
    <property type="term" value="F:microtubule binding"/>
    <property type="evidence" value="ECO:0007669"/>
    <property type="project" value="InterPro"/>
</dbReference>
<dbReference type="PROSITE" id="PS50067">
    <property type="entry name" value="KINESIN_MOTOR_2"/>
    <property type="match status" value="1"/>
</dbReference>
<dbReference type="InterPro" id="IPR027417">
    <property type="entry name" value="P-loop_NTPase"/>
</dbReference>
<dbReference type="GO" id="GO:0007018">
    <property type="term" value="P:microtubule-based movement"/>
    <property type="evidence" value="ECO:0007669"/>
    <property type="project" value="InterPro"/>
</dbReference>
<dbReference type="Gene3D" id="3.40.850.10">
    <property type="entry name" value="Kinesin motor domain"/>
    <property type="match status" value="1"/>
</dbReference>
<feature type="region of interest" description="Disordered" evidence="7">
    <location>
        <begin position="1489"/>
        <end position="1511"/>
    </location>
</feature>
<reference evidence="9 10" key="1">
    <citation type="journal article" date="2018" name="MBio">
        <title>Comparative Genomics Reveals the Core Gene Toolbox for the Fungus-Insect Symbiosis.</title>
        <authorList>
            <person name="Wang Y."/>
            <person name="Stata M."/>
            <person name="Wang W."/>
            <person name="Stajich J.E."/>
            <person name="White M.M."/>
            <person name="Moncalvo J.M."/>
        </authorList>
    </citation>
    <scope>NUCLEOTIDE SEQUENCE [LARGE SCALE GENOMIC DNA]</scope>
    <source>
        <strain evidence="9 10">SC-DP-2</strain>
    </source>
</reference>
<evidence type="ECO:0000313" key="9">
    <source>
        <dbReference type="EMBL" id="PVV04038.1"/>
    </source>
</evidence>
<dbReference type="OrthoDB" id="3176171at2759"/>
<dbReference type="InterPro" id="IPR019821">
    <property type="entry name" value="Kinesin_motor_CS"/>
</dbReference>
<evidence type="ECO:0000256" key="5">
    <source>
        <dbReference type="ARBA" id="ARBA00023054"/>
    </source>
</evidence>
<dbReference type="PROSITE" id="PS00411">
    <property type="entry name" value="KINESIN_MOTOR_1"/>
    <property type="match status" value="1"/>
</dbReference>
<accession>A0A2T9ZHI5</accession>
<dbReference type="EMBL" id="MBFS01000168">
    <property type="protein sequence ID" value="PVV04038.1"/>
    <property type="molecule type" value="Genomic_DNA"/>
</dbReference>
<keyword evidence="3 6" id="KW-0547">Nucleotide-binding</keyword>
<evidence type="ECO:0000259" key="8">
    <source>
        <dbReference type="PROSITE" id="PS50067"/>
    </source>
</evidence>
<keyword evidence="4 6" id="KW-0067">ATP-binding</keyword>
<sequence>MQLSQIKVALKTKPILESKSNDNDQSCLKYIPGSNQILILPDRSFTFDYVFNNKDSQKYLYETSVKPLVLEFLKGFNSTVMAYGQTGSGKTYTMGTDSFIESSDLIDETSGVIPRAFADIVSSLKSQKKSSADFIYQLEASFIELYNDEVIDLLNSNGSNNNLPVKHKINSVLKRKAENLNNKKLARSTSLSGAIFKSEKTKNENYLWSMVEKALVKNERDLFKFMNIGNSRRTTGSTEDNKFSSRSHAIFTLTLTQQSPELNLPVPNNKRSPTIQNLKKIVSKIHFVDLAGSERIKSTKSTGDRLKEGISINSGLLALGNVISSLGNALKKQLHIPYRNSKLTRLLEDSIGGNSLTLMIACITESKHNYNESLSTLRYANRARNIKNKVVISEQKVGSSEVYSLKMQIENLKKQLEDQKRINSLTPDSFSNENRISYNQTDEPKVQPNNYILHPLERRENRSNSGVKSIETINSQSKEFQSLEVILLNKKVSIMENEIKHLNDLLRLKENVSLISKSLPGSNNISGDKYEAIKSHHSNDKRYLNSQNNHDITQKVHARSKSDHSTERLRNFDKSSQVEKVSNNKRITRKKSTNSIVESIKSLKTFSKNIFKSNTSSSVKREPTGITSINKKEIEQYIQPEIDSPNKSKRHETNIDPNKMSFKIAKNKEMKPTSPLDPKKPEAFNNYQKNYKLASNTRNTNSYNATKLESFKQLLEINIGLHRKASRYYIELDQHIKRQNDLIEIQNLLFTKLANINSTQSQFSEISNRNSNSNTDSTNLQVASINNRVSRIDAELKYIDLKIKMTEQKLADIAAYFNVKQNPPTSPQTGESVTVVENIDKIHLDEFSAISSQLSLKELEYLAFSLSQEVLKLKIQIDKFKAEEEKLKSHNASLHSQIGVIRKVSVNIAAMYEQELLDLENLENKKVPRLSSSSSAFQSYGINSNISLDEYNYRMSLNNFESSEAKLGHNRNHNLYQIPAMSELKNSVESNMYKLQDTATATASDFDLTVPFFAENKVSKMTKRKPFHFNKRNSGFVQDGFTSINSIEINNYSSSLGDSEKTQTQSSVFKRKSMPIFHKPYQNPNLSSSSISLPIDKESSNAVKKKISVINIKPLMSRSSAPLLNSLANNSGKNKIVYNKNDVLSSKSRHSVYFSDVTLLKKQNPNIHTFTRFKDSSLIEIKDKSDNLIDSAASKKLSKHPDIEKLKLLTQGREYDSIQSQKKSFYKYNTIDSIQNVTLPNKRFGSSSGLQSQCLESLSSKDQNMLIINSNDSENPTNSLSNAASYRPPMGLLSNSYYGANKKKYSTVGYSGYNYNQSNNSIDRFTGMFSTASLEKSGSISRLDLVHRVKKRGILNSAIKMMSLTNLNDPNNGQIARLRQESRPCSSALTNSIVMRDSFFSNPKSNNDLNKEGIRIPNRTPEATFIDFEMYNEKLRSFSKISMESRKQLASVYKSIKTLDLNRNRGSDDSKNTFLMLQELNSSTHSGYQESEKNIEHASVSNEAKKPLDFRNRTNTNATRVNFSEAIDSEPVRFSSILNPITKSMSEDPRVNNTVTLNESRCRETDLASVPEKGIEADPNHIKARRSIKRDLSKYKINSSRILDKITQLEKSILSSDISLDIRGKIYGSMSNLGIKDINFQDNRTEDQVSKPQLEKNKRSSLSFTTSIGKSNSFGGYQPLVPFTSKALTPATDNMPFKDKENQFFDFVNSENFKNPARESCHNVNSEPEAAIESSNKQNDVCSKLNATFETEKDVYNQIPTKGLMSFDRKKNMYFNQTNDEAINYGSDRKDKVCTTEPEKHKNEIELHKSIPNSSTKEQKNVTGFNSGESGNNYLSDTSSFLSADSECQSDIFDSIYDTYSNINDYRKGSGLASQLHD</sequence>
<evidence type="ECO:0000256" key="7">
    <source>
        <dbReference type="SAM" id="MobiDB-lite"/>
    </source>
</evidence>
<dbReference type="STRING" id="133381.A0A2T9ZHI5"/>
<dbReference type="Proteomes" id="UP000245609">
    <property type="component" value="Unassembled WGS sequence"/>
</dbReference>
<dbReference type="GO" id="GO:0003777">
    <property type="term" value="F:microtubule motor activity"/>
    <property type="evidence" value="ECO:0007669"/>
    <property type="project" value="InterPro"/>
</dbReference>
<dbReference type="GO" id="GO:0005524">
    <property type="term" value="F:ATP binding"/>
    <property type="evidence" value="ECO:0007669"/>
    <property type="project" value="UniProtKB-UniRule"/>
</dbReference>
<protein>
    <recommendedName>
        <fullName evidence="8">Kinesin motor domain-containing protein</fullName>
    </recommendedName>
</protein>